<proteinExistence type="predicted"/>
<feature type="compositionally biased region" description="Polar residues" evidence="1">
    <location>
        <begin position="122"/>
        <end position="172"/>
    </location>
</feature>
<evidence type="ECO:0000313" key="2">
    <source>
        <dbReference type="EMBL" id="GFC66011.1"/>
    </source>
</evidence>
<evidence type="ECO:0000256" key="1">
    <source>
        <dbReference type="SAM" id="MobiDB-lite"/>
    </source>
</evidence>
<dbReference type="EMBL" id="BKCJ011009187">
    <property type="protein sequence ID" value="GFC66011.1"/>
    <property type="molecule type" value="Genomic_DNA"/>
</dbReference>
<feature type="region of interest" description="Disordered" evidence="1">
    <location>
        <begin position="232"/>
        <end position="251"/>
    </location>
</feature>
<protein>
    <submittedName>
        <fullName evidence="2">Ribonuclease H-like domain-containing protein</fullName>
    </submittedName>
</protein>
<reference evidence="2" key="1">
    <citation type="journal article" date="2019" name="Sci. Rep.">
        <title>Draft genome of Tanacetum cinerariifolium, the natural source of mosquito coil.</title>
        <authorList>
            <person name="Yamashiro T."/>
            <person name="Shiraishi A."/>
            <person name="Satake H."/>
            <person name="Nakayama K."/>
        </authorList>
    </citation>
    <scope>NUCLEOTIDE SEQUENCE</scope>
</reference>
<feature type="region of interest" description="Disordered" evidence="1">
    <location>
        <begin position="111"/>
        <end position="172"/>
    </location>
</feature>
<sequence length="280" mass="30501">GDEGYIIRYSMSSKAFRVFNKRTKRVEENLHIDFLENKAIEKGAGPNWLFNIDSLTKSMNYVPVVDAGTNSTNFSGTKDAAGQEVKKDVSTLRYIALPNWAHDALLDFSSSKPQDDYGTEVPKSSGNSNPTATSTNPPADQVKTLTVESSNPIVSSPVPTACFTGSQEPSSETRLISKRVANQVETPSLDNILTLTNQFEDILGVTTNSDESNGVEADVSNLETTITASPTPTLRIHKDHPKSQIIGPVDTPIQTRNKSKEVGEQSFIATIHQKTYPALL</sequence>
<organism evidence="2">
    <name type="scientific">Tanacetum cinerariifolium</name>
    <name type="common">Dalmatian daisy</name>
    <name type="synonym">Chrysanthemum cinerariifolium</name>
    <dbReference type="NCBI Taxonomy" id="118510"/>
    <lineage>
        <taxon>Eukaryota</taxon>
        <taxon>Viridiplantae</taxon>
        <taxon>Streptophyta</taxon>
        <taxon>Embryophyta</taxon>
        <taxon>Tracheophyta</taxon>
        <taxon>Spermatophyta</taxon>
        <taxon>Magnoliopsida</taxon>
        <taxon>eudicotyledons</taxon>
        <taxon>Gunneridae</taxon>
        <taxon>Pentapetalae</taxon>
        <taxon>asterids</taxon>
        <taxon>campanulids</taxon>
        <taxon>Asterales</taxon>
        <taxon>Asteraceae</taxon>
        <taxon>Asteroideae</taxon>
        <taxon>Anthemideae</taxon>
        <taxon>Anthemidinae</taxon>
        <taxon>Tanacetum</taxon>
    </lineage>
</organism>
<gene>
    <name evidence="2" type="ORF">Tci_837981</name>
</gene>
<accession>A0A699QCQ9</accession>
<feature type="non-terminal residue" evidence="2">
    <location>
        <position position="1"/>
    </location>
</feature>
<dbReference type="AlphaFoldDB" id="A0A699QCQ9"/>
<name>A0A699QCQ9_TANCI</name>
<comment type="caution">
    <text evidence="2">The sequence shown here is derived from an EMBL/GenBank/DDBJ whole genome shotgun (WGS) entry which is preliminary data.</text>
</comment>